<evidence type="ECO:0000313" key="7">
    <source>
        <dbReference type="Proteomes" id="UP000286100"/>
    </source>
</evidence>
<dbReference type="AlphaFoldDB" id="A0A418WKV2"/>
<organism evidence="6 7">
    <name type="scientific">Sphingomonas cavernae</name>
    <dbReference type="NCBI Taxonomy" id="2320861"/>
    <lineage>
        <taxon>Bacteria</taxon>
        <taxon>Pseudomonadati</taxon>
        <taxon>Pseudomonadota</taxon>
        <taxon>Alphaproteobacteria</taxon>
        <taxon>Sphingomonadales</taxon>
        <taxon>Sphingomonadaceae</taxon>
        <taxon>Sphingomonas</taxon>
    </lineage>
</organism>
<keyword evidence="5" id="KW-0119">Carbohydrate metabolism</keyword>
<name>A0A418WKV2_9SPHN</name>
<dbReference type="RefSeq" id="WP_119761990.1">
    <property type="nucleotide sequence ID" value="NZ_QYUM01000003.1"/>
</dbReference>
<proteinExistence type="inferred from homology"/>
<gene>
    <name evidence="6" type="ORF">D3876_10475</name>
</gene>
<dbReference type="PANTHER" id="PTHR30246:SF1">
    <property type="entry name" value="2-DEHYDRO-3-DEOXY-6-PHOSPHOGALACTONATE ALDOLASE-RELATED"/>
    <property type="match status" value="1"/>
</dbReference>
<dbReference type="OrthoDB" id="7204076at2"/>
<evidence type="ECO:0000256" key="2">
    <source>
        <dbReference type="ARBA" id="ARBA00006906"/>
    </source>
</evidence>
<dbReference type="PANTHER" id="PTHR30246">
    <property type="entry name" value="2-KETO-3-DEOXY-6-PHOSPHOGLUCONATE ALDOLASE"/>
    <property type="match status" value="1"/>
</dbReference>
<comment type="similarity">
    <text evidence="2">Belongs to the KHG/KDPG aldolase family.</text>
</comment>
<dbReference type="SUPFAM" id="SSF51569">
    <property type="entry name" value="Aldolase"/>
    <property type="match status" value="1"/>
</dbReference>
<reference evidence="6 7" key="1">
    <citation type="submission" date="2018-09" db="EMBL/GenBank/DDBJ databases">
        <authorList>
            <person name="Zhu H."/>
        </authorList>
    </citation>
    <scope>NUCLEOTIDE SEQUENCE [LARGE SCALE GENOMIC DNA]</scope>
    <source>
        <strain evidence="6 7">K2R01-6</strain>
    </source>
</reference>
<dbReference type="Proteomes" id="UP000286100">
    <property type="component" value="Unassembled WGS sequence"/>
</dbReference>
<sequence>MTILADFRRAFEACSLVAILRGVRPDEIDAIGDVLVDSGFTLIEVPLNSPDPLRSIETLAKRIGDRALVGAGTVLAPGQVDSVRNAGGGLIVSPNTNVEVIAKTVQDGLVSLPGFQTASEAFAAIDAGAHALKLFPAEAASPRVLKALRAVVPAAMPVLAVGGITPETMHTWTAAGATGFGLGSALYSAGIDAATVRANALAFLTALRAGA</sequence>
<dbReference type="Gene3D" id="3.20.20.70">
    <property type="entry name" value="Aldolase class I"/>
    <property type="match status" value="1"/>
</dbReference>
<keyword evidence="4" id="KW-0456">Lyase</keyword>
<dbReference type="InterPro" id="IPR013785">
    <property type="entry name" value="Aldolase_TIM"/>
</dbReference>
<dbReference type="InterPro" id="IPR000887">
    <property type="entry name" value="Aldlse_KDPG_KHG"/>
</dbReference>
<evidence type="ECO:0000256" key="3">
    <source>
        <dbReference type="ARBA" id="ARBA00011233"/>
    </source>
</evidence>
<comment type="pathway">
    <text evidence="1">Carbohydrate acid metabolism.</text>
</comment>
<comment type="subunit">
    <text evidence="3">Homotrimer.</text>
</comment>
<dbReference type="CDD" id="cd00452">
    <property type="entry name" value="KDPG_aldolase"/>
    <property type="match status" value="1"/>
</dbReference>
<evidence type="ECO:0000313" key="6">
    <source>
        <dbReference type="EMBL" id="RJF90635.1"/>
    </source>
</evidence>
<evidence type="ECO:0000256" key="5">
    <source>
        <dbReference type="ARBA" id="ARBA00023277"/>
    </source>
</evidence>
<accession>A0A418WKV2</accession>
<comment type="caution">
    <text evidence="6">The sequence shown here is derived from an EMBL/GenBank/DDBJ whole genome shotgun (WGS) entry which is preliminary data.</text>
</comment>
<dbReference type="Pfam" id="PF01081">
    <property type="entry name" value="Aldolase"/>
    <property type="match status" value="1"/>
</dbReference>
<protein>
    <submittedName>
        <fullName evidence="6">2-dehydro-3-deoxy-6-phosphogalactonate aldolase</fullName>
    </submittedName>
</protein>
<keyword evidence="7" id="KW-1185">Reference proteome</keyword>
<evidence type="ECO:0000256" key="1">
    <source>
        <dbReference type="ARBA" id="ARBA00004761"/>
    </source>
</evidence>
<dbReference type="GO" id="GO:0016829">
    <property type="term" value="F:lyase activity"/>
    <property type="evidence" value="ECO:0007669"/>
    <property type="project" value="UniProtKB-KW"/>
</dbReference>
<evidence type="ECO:0000256" key="4">
    <source>
        <dbReference type="ARBA" id="ARBA00023239"/>
    </source>
</evidence>
<dbReference type="EMBL" id="QYUM01000003">
    <property type="protein sequence ID" value="RJF90635.1"/>
    <property type="molecule type" value="Genomic_DNA"/>
</dbReference>
<dbReference type="NCBIfam" id="NF006600">
    <property type="entry name" value="PRK09140.1"/>
    <property type="match status" value="1"/>
</dbReference>